<sequence>MLESLDHETALALLEWQIELGATEAIGEGPVDRFAESAAARAPRAPARSAEAP</sequence>
<dbReference type="Proteomes" id="UP000196878">
    <property type="component" value="Unassembled WGS sequence"/>
</dbReference>
<name>A0A212AAA6_9RHOB</name>
<dbReference type="EMBL" id="NIPW01000024">
    <property type="protein sequence ID" value="OWJ77057.1"/>
    <property type="molecule type" value="Genomic_DNA"/>
</dbReference>
<organism evidence="1 2">
    <name type="scientific">Haematobacter genomosp. 1</name>
    <dbReference type="NCBI Taxonomy" id="366618"/>
    <lineage>
        <taxon>Bacteria</taxon>
        <taxon>Pseudomonadati</taxon>
        <taxon>Pseudomonadota</taxon>
        <taxon>Alphaproteobacteria</taxon>
        <taxon>Rhodobacterales</taxon>
        <taxon>Paracoccaceae</taxon>
        <taxon>Haematobacter</taxon>
    </lineage>
</organism>
<accession>A0A212AAA6</accession>
<evidence type="ECO:0000313" key="1">
    <source>
        <dbReference type="EMBL" id="OWJ77057.1"/>
    </source>
</evidence>
<keyword evidence="2" id="KW-1185">Reference proteome</keyword>
<evidence type="ECO:0000313" key="2">
    <source>
        <dbReference type="Proteomes" id="UP000196878"/>
    </source>
</evidence>
<dbReference type="AlphaFoldDB" id="A0A212AAA6"/>
<gene>
    <name evidence="1" type="ORF">CDV49_13005</name>
</gene>
<comment type="caution">
    <text evidence="1">The sequence shown here is derived from an EMBL/GenBank/DDBJ whole genome shotgun (WGS) entry which is preliminary data.</text>
</comment>
<proteinExistence type="predicted"/>
<protein>
    <submittedName>
        <fullName evidence="1">Uracil-DNA glycosylase</fullName>
    </submittedName>
</protein>
<feature type="non-terminal residue" evidence="1">
    <location>
        <position position="53"/>
    </location>
</feature>
<reference evidence="1 2" key="1">
    <citation type="submission" date="2016-12" db="EMBL/GenBank/DDBJ databases">
        <title>Comparison of Traditional DNA-DNA Hybridization with In Silico Genomic Analysis.</title>
        <authorList>
            <person name="Nicholson A.C."/>
            <person name="Humrighouse B.W."/>
            <person name="Graziano J."/>
            <person name="Lasker B."/>
            <person name="Whitney A.M."/>
            <person name="Mcquiston J.R."/>
        </authorList>
    </citation>
    <scope>NUCLEOTIDE SEQUENCE [LARGE SCALE GENOMIC DNA]</scope>
    <source>
        <strain evidence="1 2">H2240</strain>
    </source>
</reference>